<evidence type="ECO:0000313" key="10">
    <source>
        <dbReference type="EMBL" id="APG76989.1"/>
    </source>
</evidence>
<comment type="cofactor">
    <cofactor evidence="8">
        <name>Mg(2+)</name>
        <dbReference type="ChEBI" id="CHEBI:18420"/>
    </cofactor>
    <text evidence="8">Binds 2 Mg(2+) per subunit.</text>
</comment>
<reference evidence="10" key="1">
    <citation type="journal article" date="2016" name="Nature">
        <title>Redefining the invertebrate RNA virosphere.</title>
        <authorList>
            <person name="Shi M."/>
            <person name="Lin X.D."/>
            <person name="Tian J.H."/>
            <person name="Chen L.J."/>
            <person name="Chen X."/>
            <person name="Li C.X."/>
            <person name="Qin X.C."/>
            <person name="Li J."/>
            <person name="Cao J.P."/>
            <person name="Eden J.S."/>
            <person name="Buchmann J."/>
            <person name="Wang W."/>
            <person name="Xu J."/>
            <person name="Holmes E.C."/>
            <person name="Zhang Y.Z."/>
        </authorList>
    </citation>
    <scope>NUCLEOTIDE SEQUENCE</scope>
    <source>
        <strain evidence="10">BHBJDX37870</strain>
    </source>
</reference>
<comment type="catalytic activity">
    <reaction evidence="7">
        <text>RNA(n) + a ribonucleoside 5'-triphosphate = RNA(n+1) + diphosphate</text>
        <dbReference type="Rhea" id="RHEA:21248"/>
        <dbReference type="Rhea" id="RHEA-COMP:14527"/>
        <dbReference type="Rhea" id="RHEA-COMP:17342"/>
        <dbReference type="ChEBI" id="CHEBI:33019"/>
        <dbReference type="ChEBI" id="CHEBI:61557"/>
        <dbReference type="ChEBI" id="CHEBI:140395"/>
        <dbReference type="EC" id="2.7.7.48"/>
    </reaction>
</comment>
<evidence type="ECO:0000256" key="3">
    <source>
        <dbReference type="ARBA" id="ARBA00022695"/>
    </source>
</evidence>
<dbReference type="GO" id="GO:0000166">
    <property type="term" value="F:nucleotide binding"/>
    <property type="evidence" value="ECO:0007669"/>
    <property type="project" value="UniProtKB-KW"/>
</dbReference>
<name>A0A1L3KI57_9VIRU</name>
<dbReference type="PROSITE" id="PS50522">
    <property type="entry name" value="RDRP_PHAGE"/>
    <property type="match status" value="1"/>
</dbReference>
<accession>A0A1L3KI57</accession>
<feature type="domain" description="RdRp catalytic" evidence="9">
    <location>
        <begin position="270"/>
        <end position="403"/>
    </location>
</feature>
<keyword evidence="2" id="KW-0808">Transferase</keyword>
<evidence type="ECO:0000256" key="1">
    <source>
        <dbReference type="ARBA" id="ARBA00012494"/>
    </source>
</evidence>
<dbReference type="InterPro" id="IPR007096">
    <property type="entry name" value="RNA-dir_Rpol_cat_phage"/>
</dbReference>
<evidence type="ECO:0000256" key="2">
    <source>
        <dbReference type="ARBA" id="ARBA00022679"/>
    </source>
</evidence>
<dbReference type="GO" id="GO:0003968">
    <property type="term" value="F:RNA-directed RNA polymerase activity"/>
    <property type="evidence" value="ECO:0007669"/>
    <property type="project" value="UniProtKB-EC"/>
</dbReference>
<keyword evidence="3" id="KW-0548">Nucleotidyltransferase</keyword>
<keyword evidence="8" id="KW-0460">Magnesium</keyword>
<keyword evidence="4" id="KW-0547">Nucleotide-binding</keyword>
<feature type="binding site" evidence="8">
    <location>
        <position position="371"/>
    </location>
    <ligand>
        <name>Mg(2+)</name>
        <dbReference type="ChEBI" id="CHEBI:18420"/>
        <label>2</label>
    </ligand>
</feature>
<proteinExistence type="predicted"/>
<evidence type="ECO:0000256" key="4">
    <source>
        <dbReference type="ARBA" id="ARBA00022741"/>
    </source>
</evidence>
<evidence type="ECO:0000256" key="6">
    <source>
        <dbReference type="ARBA" id="ARBA00030248"/>
    </source>
</evidence>
<evidence type="ECO:0000256" key="7">
    <source>
        <dbReference type="ARBA" id="ARBA00048744"/>
    </source>
</evidence>
<dbReference type="GO" id="GO:0039694">
    <property type="term" value="P:viral RNA genome replication"/>
    <property type="evidence" value="ECO:0007669"/>
    <property type="project" value="InterPro"/>
</dbReference>
<evidence type="ECO:0000256" key="5">
    <source>
        <dbReference type="ARBA" id="ARBA00022953"/>
    </source>
</evidence>
<protein>
    <recommendedName>
        <fullName evidence="1">RNA-directed RNA polymerase</fullName>
        <ecNumber evidence="1">2.7.7.48</ecNumber>
    </recommendedName>
    <alternativeName>
        <fullName evidence="6">RNA replicase beta chain</fullName>
    </alternativeName>
</protein>
<dbReference type="SUPFAM" id="SSF56672">
    <property type="entry name" value="DNA/RNA polymerases"/>
    <property type="match status" value="1"/>
</dbReference>
<keyword evidence="5" id="KW-0693">Viral RNA replication</keyword>
<dbReference type="EMBL" id="KX883466">
    <property type="protein sequence ID" value="APG76989.1"/>
    <property type="molecule type" value="Genomic_RNA"/>
</dbReference>
<feature type="binding site" evidence="8">
    <location>
        <position position="285"/>
    </location>
    <ligand>
        <name>Mg(2+)</name>
        <dbReference type="ChEBI" id="CHEBI:18420"/>
        <label>2</label>
    </ligand>
</feature>
<evidence type="ECO:0000259" key="9">
    <source>
        <dbReference type="PROSITE" id="PS50522"/>
    </source>
</evidence>
<organism evidence="10">
    <name type="scientific">Beihai levi-like virus 34</name>
    <dbReference type="NCBI Taxonomy" id="1922420"/>
    <lineage>
        <taxon>Viruses</taxon>
        <taxon>Riboviria</taxon>
    </lineage>
</organism>
<dbReference type="InterPro" id="IPR005093">
    <property type="entry name" value="RNArep_beta"/>
</dbReference>
<dbReference type="InterPro" id="IPR043502">
    <property type="entry name" value="DNA/RNA_pol_sf"/>
</dbReference>
<feature type="binding site" evidence="8">
    <location>
        <position position="372"/>
    </location>
    <ligand>
        <name>Mg(2+)</name>
        <dbReference type="ChEBI" id="CHEBI:18420"/>
        <label>2</label>
    </ligand>
</feature>
<dbReference type="EC" id="2.7.7.48" evidence="1"/>
<dbReference type="GO" id="GO:0046872">
    <property type="term" value="F:metal ion binding"/>
    <property type="evidence" value="ECO:0007669"/>
    <property type="project" value="UniProtKB-KW"/>
</dbReference>
<dbReference type="Pfam" id="PF03431">
    <property type="entry name" value="RNA_replicase_B"/>
    <property type="match status" value="1"/>
</dbReference>
<evidence type="ECO:0000256" key="8">
    <source>
        <dbReference type="PIRSR" id="PIRSR605093-1"/>
    </source>
</evidence>
<keyword evidence="8" id="KW-0479">Metal-binding</keyword>
<sequence length="563" mass="63333">MAKPIKIPKVSEESKIDFNSRVAMTLYDEINTPVSLLCKKHLMDGDIESLISMDVNPSDYDNAWDFSIDYQAVSFLKKGDFHRSGIDTAKVALEKFLESEAQCAKTNSNLKDDIRPYSDIVFRAQQIISHMLGSTPNMEGRFEFGPGATSAVKGSFVTIPDKLEQHIVCPFGSINLVREFYTKSAPRLIEGMISGDTHFGPCCQTGNSLHIEVLDYNELTFVPKSAKTDRPICIEPHSLIPLQKYLGKKIRYSLLKGGINLDTQWKLNRRLAKQGSIDGSNATIDLSSASDTISIAAVMELLPLPWFELLSESRSPFTKLPSGEIIENDKFSSMGNGYTFELETLLFYALARAVCEKHDVYNIETMSVFGDDIIVPISAYKDLVNVLEAFGFSLNKEKTFSSGPFRESCGADFFNGVNVRPYFYKKGIKYETDKFSVCNGLLAWNRRNYGDFRVKDLYSFKTIEYIIRSIKKPFRFAGPVHIGNGCIHISQQECFEYDMHGRKDQFGVSTCYAAVPCFREKDVRKITSNSLIQVLSVLYGSSQRVPLRGVVGFNVKKTQPAIW</sequence>